<dbReference type="Pfam" id="PF00225">
    <property type="entry name" value="Kinesin"/>
    <property type="match status" value="1"/>
</dbReference>
<dbReference type="SMART" id="SM00129">
    <property type="entry name" value="KISc"/>
    <property type="match status" value="1"/>
</dbReference>
<feature type="coiled-coil region" evidence="12">
    <location>
        <begin position="698"/>
        <end position="739"/>
    </location>
</feature>
<feature type="coiled-coil region" evidence="12">
    <location>
        <begin position="565"/>
        <end position="624"/>
    </location>
</feature>
<dbReference type="EMBL" id="KB201977">
    <property type="protein sequence ID" value="ESO93131.1"/>
    <property type="molecule type" value="Genomic_DNA"/>
</dbReference>
<dbReference type="OrthoDB" id="3176171at2759"/>
<sequence length="800" mass="90690">SEGDSIKVFVRVRPPDSKDNEVGSKRVVDVDEGRKAIIMQSKPEPKVFTFDQVADIYIAQESVFTAVGKKIIEGCVTGYNGTIFAYGQTGSGKTFTMLGPSEDADNFQHEMRGVIPRSFEYLFSLINREQEVHGDRKQFLCRCSFIEIYQEQVFDLLDAASPGLHLRENIKTGVYVDGIIEQTVANASEAYQVLNAGWINRRVAATSMNRESSRSHAVFTVSIESKEQKGGVQNLKTSQLNLVDLAGSERQKDTHAVGARLKEAGSINKSLSVLGNVIMSLGDIAHGKSRHVPYRDSKLTFLLRDSLGGNAKTHIVACVHPGSRCFGETLSTLMFARRAKMIKNKAVLNEDTQGNLMHLQAEIRRLKEMLAQYMDGNIPKSITPTDSTQPVSSTSDQSEWKNYFLEAMYFREKSELEKKNLLQDLGKLEELCMKKEKFIQSTKMIIKFRENHIARLEKTIKSKSNVVEDSEKDMELKNEIVNIRNQLEHHPEFAKYAMEVQHLQSELKHAKHQSVQSTLSDKQHLDQLETTFRDLYAVKQQSSERSILSPTTTPQQTDSVSTATIERYKSQIKQLQTDLDQVKKQAAEDKESMEKKRVELEAELKSTKKMNSELEQVLEAHKLKSKIERETLSDLHAQTIKVMTTPTRAKYHLRNRTIVSKFSGDRPAVTSPLDDSIEEEAGSILNETQPALMMELANEALTDEVKQLQTTNNRLSQRIEEFEADQIRLRQQMTKIESQSEQLNEVIPLNFSTKFPLFSGCRSVKLQEIVLVVQMGLNKRSLCYSLYTLMISQQMEIIKG</sequence>
<dbReference type="AlphaFoldDB" id="V4AI75"/>
<dbReference type="GO" id="GO:0005829">
    <property type="term" value="C:cytosol"/>
    <property type="evidence" value="ECO:0007669"/>
    <property type="project" value="UniProtKB-ARBA"/>
</dbReference>
<accession>V4AI75</accession>
<evidence type="ECO:0000256" key="12">
    <source>
        <dbReference type="SAM" id="Coils"/>
    </source>
</evidence>
<keyword evidence="6 12" id="KW-0175">Coiled coil</keyword>
<dbReference type="PROSITE" id="PS50067">
    <property type="entry name" value="KINESIN_MOTOR_2"/>
    <property type="match status" value="1"/>
</dbReference>
<dbReference type="Gene3D" id="3.40.850.10">
    <property type="entry name" value="Kinesin motor domain"/>
    <property type="match status" value="1"/>
</dbReference>
<dbReference type="GO" id="GO:0005813">
    <property type="term" value="C:centrosome"/>
    <property type="evidence" value="ECO:0007669"/>
    <property type="project" value="UniProtKB-ARBA"/>
</dbReference>
<dbReference type="RefSeq" id="XP_009056330.1">
    <property type="nucleotide sequence ID" value="XM_009058082.1"/>
</dbReference>
<protein>
    <recommendedName>
        <fullName evidence="11">Kinesin-like protein</fullName>
    </recommendedName>
</protein>
<evidence type="ECO:0000256" key="1">
    <source>
        <dbReference type="ARBA" id="ARBA00004186"/>
    </source>
</evidence>
<evidence type="ECO:0000256" key="6">
    <source>
        <dbReference type="ARBA" id="ARBA00023054"/>
    </source>
</evidence>
<dbReference type="InterPro" id="IPR044986">
    <property type="entry name" value="KIF15/KIN-12"/>
</dbReference>
<dbReference type="STRING" id="225164.V4AI75"/>
<comment type="subcellular location">
    <subcellularLocation>
        <location evidence="1">Cytoplasm</location>
        <location evidence="1">Cytoskeleton</location>
        <location evidence="1">Spindle</location>
    </subcellularLocation>
</comment>
<evidence type="ECO:0000256" key="9">
    <source>
        <dbReference type="ARBA" id="ARBA00034488"/>
    </source>
</evidence>
<comment type="similarity">
    <text evidence="9">Belongs to the TRAFAC class myosin-kinesin ATPase superfamily. Kinesin family. KIN-12 subfamily.</text>
</comment>
<dbReference type="InterPro" id="IPR036961">
    <property type="entry name" value="Kinesin_motor_dom_sf"/>
</dbReference>
<keyword evidence="2" id="KW-0963">Cytoplasm</keyword>
<feature type="domain" description="Kinesin motor" evidence="13">
    <location>
        <begin position="5"/>
        <end position="342"/>
    </location>
</feature>
<evidence type="ECO:0000256" key="5">
    <source>
        <dbReference type="ARBA" id="ARBA00022840"/>
    </source>
</evidence>
<evidence type="ECO:0000256" key="11">
    <source>
        <dbReference type="RuleBase" id="RU000394"/>
    </source>
</evidence>
<dbReference type="InterPro" id="IPR019821">
    <property type="entry name" value="Kinesin_motor_CS"/>
</dbReference>
<dbReference type="PROSITE" id="PS00411">
    <property type="entry name" value="KINESIN_MOTOR_1"/>
    <property type="match status" value="1"/>
</dbReference>
<dbReference type="CTD" id="20231771"/>
<evidence type="ECO:0000256" key="3">
    <source>
        <dbReference type="ARBA" id="ARBA00022701"/>
    </source>
</evidence>
<organism evidence="14 15">
    <name type="scientific">Lottia gigantea</name>
    <name type="common">Giant owl limpet</name>
    <dbReference type="NCBI Taxonomy" id="225164"/>
    <lineage>
        <taxon>Eukaryota</taxon>
        <taxon>Metazoa</taxon>
        <taxon>Spiralia</taxon>
        <taxon>Lophotrochozoa</taxon>
        <taxon>Mollusca</taxon>
        <taxon>Gastropoda</taxon>
        <taxon>Patellogastropoda</taxon>
        <taxon>Lottioidea</taxon>
        <taxon>Lottiidae</taxon>
        <taxon>Lottia</taxon>
    </lineage>
</organism>
<keyword evidence="4 10" id="KW-0547">Nucleotide-binding</keyword>
<feature type="coiled-coil region" evidence="12">
    <location>
        <begin position="349"/>
        <end position="376"/>
    </location>
</feature>
<dbReference type="GO" id="GO:0005819">
    <property type="term" value="C:spindle"/>
    <property type="evidence" value="ECO:0007669"/>
    <property type="project" value="UniProtKB-SubCell"/>
</dbReference>
<dbReference type="CDD" id="cd01373">
    <property type="entry name" value="KISc_KLP2_like"/>
    <property type="match status" value="1"/>
</dbReference>
<dbReference type="InterPro" id="IPR001752">
    <property type="entry name" value="Kinesin_motor_dom"/>
</dbReference>
<dbReference type="PRINTS" id="PR00380">
    <property type="entry name" value="KINESINHEAVY"/>
</dbReference>
<dbReference type="KEGG" id="lgi:LOTGIDRAFT_119762"/>
<keyword evidence="3 11" id="KW-0493">Microtubule</keyword>
<dbReference type="GO" id="GO:0008017">
    <property type="term" value="F:microtubule binding"/>
    <property type="evidence" value="ECO:0007669"/>
    <property type="project" value="InterPro"/>
</dbReference>
<dbReference type="GO" id="GO:0000278">
    <property type="term" value="P:mitotic cell cycle"/>
    <property type="evidence" value="ECO:0007669"/>
    <property type="project" value="UniProtKB-ARBA"/>
</dbReference>
<dbReference type="HOGENOM" id="CLU_014907_0_0_1"/>
<proteinExistence type="inferred from homology"/>
<evidence type="ECO:0000256" key="4">
    <source>
        <dbReference type="ARBA" id="ARBA00022741"/>
    </source>
</evidence>
<dbReference type="GeneID" id="20231771"/>
<dbReference type="InterPro" id="IPR027417">
    <property type="entry name" value="P-loop_NTPase"/>
</dbReference>
<name>V4AI75_LOTGI</name>
<feature type="non-terminal residue" evidence="14">
    <location>
        <position position="1"/>
    </location>
</feature>
<evidence type="ECO:0000256" key="7">
    <source>
        <dbReference type="ARBA" id="ARBA00023175"/>
    </source>
</evidence>
<keyword evidence="15" id="KW-1185">Reference proteome</keyword>
<keyword evidence="7 10" id="KW-0505">Motor protein</keyword>
<reference evidence="14 15" key="1">
    <citation type="journal article" date="2013" name="Nature">
        <title>Insights into bilaterian evolution from three spiralian genomes.</title>
        <authorList>
            <person name="Simakov O."/>
            <person name="Marletaz F."/>
            <person name="Cho S.J."/>
            <person name="Edsinger-Gonzales E."/>
            <person name="Havlak P."/>
            <person name="Hellsten U."/>
            <person name="Kuo D.H."/>
            <person name="Larsson T."/>
            <person name="Lv J."/>
            <person name="Arendt D."/>
            <person name="Savage R."/>
            <person name="Osoegawa K."/>
            <person name="de Jong P."/>
            <person name="Grimwood J."/>
            <person name="Chapman J.A."/>
            <person name="Shapiro H."/>
            <person name="Aerts A."/>
            <person name="Otillar R.P."/>
            <person name="Terry A.Y."/>
            <person name="Boore J.L."/>
            <person name="Grigoriev I.V."/>
            <person name="Lindberg D.R."/>
            <person name="Seaver E.C."/>
            <person name="Weisblat D.A."/>
            <person name="Putnam N.H."/>
            <person name="Rokhsar D.S."/>
        </authorList>
    </citation>
    <scope>NUCLEOTIDE SEQUENCE [LARGE SCALE GENOMIC DNA]</scope>
</reference>
<evidence type="ECO:0000259" key="13">
    <source>
        <dbReference type="PROSITE" id="PS50067"/>
    </source>
</evidence>
<keyword evidence="8" id="KW-0206">Cytoskeleton</keyword>
<dbReference type="GO" id="GO:0007018">
    <property type="term" value="P:microtubule-based movement"/>
    <property type="evidence" value="ECO:0007669"/>
    <property type="project" value="InterPro"/>
</dbReference>
<dbReference type="GO" id="GO:0005874">
    <property type="term" value="C:microtubule"/>
    <property type="evidence" value="ECO:0007669"/>
    <property type="project" value="UniProtKB-KW"/>
</dbReference>
<dbReference type="GO" id="GO:0003777">
    <property type="term" value="F:microtubule motor activity"/>
    <property type="evidence" value="ECO:0007669"/>
    <property type="project" value="InterPro"/>
</dbReference>
<evidence type="ECO:0000256" key="8">
    <source>
        <dbReference type="ARBA" id="ARBA00023212"/>
    </source>
</evidence>
<keyword evidence="5 10" id="KW-0067">ATP-binding</keyword>
<dbReference type="GO" id="GO:0005524">
    <property type="term" value="F:ATP binding"/>
    <property type="evidence" value="ECO:0007669"/>
    <property type="project" value="UniProtKB-UniRule"/>
</dbReference>
<evidence type="ECO:0000313" key="15">
    <source>
        <dbReference type="Proteomes" id="UP000030746"/>
    </source>
</evidence>
<feature type="coiled-coil region" evidence="12">
    <location>
        <begin position="411"/>
        <end position="513"/>
    </location>
</feature>
<gene>
    <name evidence="14" type="ORF">LOTGIDRAFT_119762</name>
</gene>
<dbReference type="PANTHER" id="PTHR37739">
    <property type="entry name" value="KINESIN-LIKE PROTEIN KIN-12D"/>
    <property type="match status" value="1"/>
</dbReference>
<dbReference type="OMA" id="CVKKEKF"/>
<evidence type="ECO:0000313" key="14">
    <source>
        <dbReference type="EMBL" id="ESO93131.1"/>
    </source>
</evidence>
<dbReference type="PANTHER" id="PTHR37739:SF8">
    <property type="entry name" value="KINESIN-LIKE PROTEIN KIN-12D"/>
    <property type="match status" value="1"/>
</dbReference>
<evidence type="ECO:0000256" key="10">
    <source>
        <dbReference type="PROSITE-ProRule" id="PRU00283"/>
    </source>
</evidence>
<evidence type="ECO:0000256" key="2">
    <source>
        <dbReference type="ARBA" id="ARBA00022490"/>
    </source>
</evidence>
<feature type="binding site" evidence="10">
    <location>
        <begin position="87"/>
        <end position="94"/>
    </location>
    <ligand>
        <name>ATP</name>
        <dbReference type="ChEBI" id="CHEBI:30616"/>
    </ligand>
</feature>
<dbReference type="Proteomes" id="UP000030746">
    <property type="component" value="Unassembled WGS sequence"/>
</dbReference>
<dbReference type="FunFam" id="3.40.850.10:FF:000034">
    <property type="entry name" value="Kinesin family member 15"/>
    <property type="match status" value="1"/>
</dbReference>
<dbReference type="SUPFAM" id="SSF52540">
    <property type="entry name" value="P-loop containing nucleoside triphosphate hydrolases"/>
    <property type="match status" value="1"/>
</dbReference>